<proteinExistence type="predicted"/>
<organism evidence="2 3">
    <name type="scientific">Branchiostoma floridae</name>
    <name type="common">Florida lancelet</name>
    <name type="synonym">Amphioxus</name>
    <dbReference type="NCBI Taxonomy" id="7739"/>
    <lineage>
        <taxon>Eukaryota</taxon>
        <taxon>Metazoa</taxon>
        <taxon>Chordata</taxon>
        <taxon>Cephalochordata</taxon>
        <taxon>Leptocardii</taxon>
        <taxon>Amphioxiformes</taxon>
        <taxon>Branchiostomatidae</taxon>
        <taxon>Branchiostoma</taxon>
    </lineage>
</organism>
<dbReference type="GeneID" id="118419399"/>
<feature type="compositionally biased region" description="Polar residues" evidence="1">
    <location>
        <begin position="167"/>
        <end position="188"/>
    </location>
</feature>
<evidence type="ECO:0000313" key="3">
    <source>
        <dbReference type="RefSeq" id="XP_035681659.1"/>
    </source>
</evidence>
<evidence type="ECO:0000256" key="1">
    <source>
        <dbReference type="SAM" id="MobiDB-lite"/>
    </source>
</evidence>
<reference evidence="2" key="1">
    <citation type="journal article" date="2020" name="Nat. Ecol. Evol.">
        <title>Deeply conserved synteny resolves early events in vertebrate evolution.</title>
        <authorList>
            <person name="Simakov O."/>
            <person name="Marletaz F."/>
            <person name="Yue J.X."/>
            <person name="O'Connell B."/>
            <person name="Jenkins J."/>
            <person name="Brandt A."/>
            <person name="Calef R."/>
            <person name="Tung C.H."/>
            <person name="Huang T.K."/>
            <person name="Schmutz J."/>
            <person name="Satoh N."/>
            <person name="Yu J.K."/>
            <person name="Putnam N.H."/>
            <person name="Green R.E."/>
            <person name="Rokhsar D.S."/>
        </authorList>
    </citation>
    <scope>NUCLEOTIDE SEQUENCE [LARGE SCALE GENOMIC DNA]</scope>
    <source>
        <strain evidence="2">S238N-H82</strain>
    </source>
</reference>
<feature type="compositionally biased region" description="Basic and acidic residues" evidence="1">
    <location>
        <begin position="114"/>
        <end position="134"/>
    </location>
</feature>
<feature type="compositionally biased region" description="Low complexity" evidence="1">
    <location>
        <begin position="51"/>
        <end position="62"/>
    </location>
</feature>
<evidence type="ECO:0000313" key="2">
    <source>
        <dbReference type="Proteomes" id="UP000001554"/>
    </source>
</evidence>
<dbReference type="AlphaFoldDB" id="A0A9J7LGG4"/>
<dbReference type="KEGG" id="bfo:118419399"/>
<feature type="region of interest" description="Disordered" evidence="1">
    <location>
        <begin position="1"/>
        <end position="192"/>
    </location>
</feature>
<accession>A0A9J7LGG4</accession>
<gene>
    <name evidence="3" type="primary">LOC118419399</name>
</gene>
<protein>
    <submittedName>
        <fullName evidence="3">Uncharacterized protein LOC118419399</fullName>
    </submittedName>
</protein>
<dbReference type="Proteomes" id="UP000001554">
    <property type="component" value="Chromosome 7"/>
</dbReference>
<reference evidence="3" key="2">
    <citation type="submission" date="2025-08" db="UniProtKB">
        <authorList>
            <consortium name="RefSeq"/>
        </authorList>
    </citation>
    <scope>IDENTIFICATION</scope>
    <source>
        <strain evidence="3">S238N-H82</strain>
        <tissue evidence="3">Testes</tissue>
    </source>
</reference>
<name>A0A9J7LGG4_BRAFL</name>
<feature type="compositionally biased region" description="Basic residues" evidence="1">
    <location>
        <begin position="139"/>
        <end position="148"/>
    </location>
</feature>
<sequence>MSLKFKMATHQDLPPRNLPPLPGPSTITDGPDLLATTTKKKKRLSAGITGSDSQLSSSALASRGGVDGVEDGASANGSVDNVWEPQQDRQERKARQRKKRQSRNVEEEGAGTDLSEKSKRQSKALDDEEGKDKVAVSPRQRRRHHRGRRGENTRNPAASPKTKRNVSRQGVTTFLTQTSESSGVTPSPRTARKAQIKCKLHAHFHKSEMCHMHIFINKHIISHEDFFMSESCIYVSHSVLNFFTTRGTTRVSLGSPGITIY</sequence>
<dbReference type="RefSeq" id="XP_035681659.1">
    <property type="nucleotide sequence ID" value="XM_035825766.1"/>
</dbReference>
<keyword evidence="2" id="KW-1185">Reference proteome</keyword>